<feature type="domain" description="Bacteriophage T5 Orf172 DNA-binding" evidence="1">
    <location>
        <begin position="14"/>
        <end position="91"/>
    </location>
</feature>
<reference evidence="2" key="2">
    <citation type="submission" date="2021-08" db="EMBL/GenBank/DDBJ databases">
        <authorList>
            <person name="Tani A."/>
            <person name="Ola A."/>
            <person name="Ogura Y."/>
            <person name="Katsura K."/>
            <person name="Hayashi T."/>
        </authorList>
    </citation>
    <scope>NUCLEOTIDE SEQUENCE</scope>
    <source>
        <strain evidence="2">DSM 21893</strain>
    </source>
</reference>
<accession>A0AAV4ZF13</accession>
<comment type="caution">
    <text evidence="2">The sequence shown here is derived from an EMBL/GenBank/DDBJ whole genome shotgun (WGS) entry which is preliminary data.</text>
</comment>
<dbReference type="Pfam" id="PF13455">
    <property type="entry name" value="MUG113"/>
    <property type="match status" value="1"/>
</dbReference>
<dbReference type="InterPro" id="IPR018306">
    <property type="entry name" value="Phage_T5_Orf172_DNA-bd"/>
</dbReference>
<evidence type="ECO:0000259" key="1">
    <source>
        <dbReference type="SMART" id="SM00974"/>
    </source>
</evidence>
<evidence type="ECO:0000313" key="2">
    <source>
        <dbReference type="EMBL" id="GJD42070.1"/>
    </source>
</evidence>
<proteinExistence type="predicted"/>
<keyword evidence="3" id="KW-1185">Reference proteome</keyword>
<name>A0AAV4ZF13_9HYPH</name>
<dbReference type="AlphaFoldDB" id="A0AAV4ZF13"/>
<sequence>MAKARSYLYVIGEDGNSDEVKIGRSIDPVGRRSTLQVGRGRKLKVHGYWPVPFDDAVTLEAAAHAALHEVRVKGEVFAVSPELACAFVEHIAQHGAADDFLRLGLAKERAERRWGALSIAPSSGGRWAKPEMVAALEAAEAEMKRLDHEFFSMDRARADKIDSSRHWLDKLDEGCPA</sequence>
<dbReference type="SMART" id="SM00974">
    <property type="entry name" value="T5orf172"/>
    <property type="match status" value="1"/>
</dbReference>
<dbReference type="EMBL" id="BPQF01000040">
    <property type="protein sequence ID" value="GJD42070.1"/>
    <property type="molecule type" value="Genomic_DNA"/>
</dbReference>
<dbReference type="Proteomes" id="UP001055307">
    <property type="component" value="Unassembled WGS sequence"/>
</dbReference>
<gene>
    <name evidence="2" type="ORF">OICFNHDK_4561</name>
</gene>
<organism evidence="2 3">
    <name type="scientific">Methylobacterium bullatum</name>
    <dbReference type="NCBI Taxonomy" id="570505"/>
    <lineage>
        <taxon>Bacteria</taxon>
        <taxon>Pseudomonadati</taxon>
        <taxon>Pseudomonadota</taxon>
        <taxon>Alphaproteobacteria</taxon>
        <taxon>Hyphomicrobiales</taxon>
        <taxon>Methylobacteriaceae</taxon>
        <taxon>Methylobacterium</taxon>
    </lineage>
</organism>
<protein>
    <recommendedName>
        <fullName evidence="1">Bacteriophage T5 Orf172 DNA-binding domain-containing protein</fullName>
    </recommendedName>
</protein>
<evidence type="ECO:0000313" key="3">
    <source>
        <dbReference type="Proteomes" id="UP001055307"/>
    </source>
</evidence>
<reference evidence="2" key="1">
    <citation type="journal article" date="2016" name="Front. Microbiol.">
        <title>Genome Sequence of the Piezophilic, Mesophilic Sulfate-Reducing Bacterium Desulfovibrio indicus J2T.</title>
        <authorList>
            <person name="Cao J."/>
            <person name="Maignien L."/>
            <person name="Shao Z."/>
            <person name="Alain K."/>
            <person name="Jebbar M."/>
        </authorList>
    </citation>
    <scope>NUCLEOTIDE SEQUENCE</scope>
    <source>
        <strain evidence="2">DSM 21893</strain>
    </source>
</reference>
<dbReference type="RefSeq" id="WP_192214894.1">
    <property type="nucleotide sequence ID" value="NZ_BPQF01000040.1"/>
</dbReference>